<dbReference type="Gene3D" id="3.30.360.10">
    <property type="entry name" value="Dihydrodipicolinate Reductase, domain 2"/>
    <property type="match status" value="1"/>
</dbReference>
<dbReference type="InterPro" id="IPR001282">
    <property type="entry name" value="G6P_DH"/>
</dbReference>
<comment type="pathway">
    <text evidence="1">Carbohydrate degradation; pentose phosphate pathway.</text>
</comment>
<dbReference type="InterPro" id="IPR022674">
    <property type="entry name" value="G6P_DH_NAD-bd"/>
</dbReference>
<evidence type="ECO:0008006" key="9">
    <source>
        <dbReference type="Google" id="ProtNLM"/>
    </source>
</evidence>
<keyword evidence="8" id="KW-1185">Reference proteome</keyword>
<feature type="domain" description="Glucose-6-phosphate dehydrogenase NAD-binding" evidence="5">
    <location>
        <begin position="56"/>
        <end position="186"/>
    </location>
</feature>
<dbReference type="Gene3D" id="3.40.50.720">
    <property type="entry name" value="NAD(P)-binding Rossmann-like Domain"/>
    <property type="match status" value="1"/>
</dbReference>
<evidence type="ECO:0000259" key="6">
    <source>
        <dbReference type="Pfam" id="PF02781"/>
    </source>
</evidence>
<dbReference type="InterPro" id="IPR036291">
    <property type="entry name" value="NAD(P)-bd_dom_sf"/>
</dbReference>
<dbReference type="InterPro" id="IPR022675">
    <property type="entry name" value="G6P_DH_C"/>
</dbReference>
<reference evidence="7 8" key="1">
    <citation type="submission" date="2022-12" db="EMBL/GenBank/DDBJ databases">
        <title>Chromosome-level genome of Tegillarca granosa.</title>
        <authorList>
            <person name="Kim J."/>
        </authorList>
    </citation>
    <scope>NUCLEOTIDE SEQUENCE [LARGE SCALE GENOMIC DNA]</scope>
    <source>
        <strain evidence="7">Teg-2019</strain>
        <tissue evidence="7">Adductor muscle</tissue>
    </source>
</reference>
<keyword evidence="4" id="KW-0119">Carbohydrate metabolism</keyword>
<dbReference type="Proteomes" id="UP001217089">
    <property type="component" value="Unassembled WGS sequence"/>
</dbReference>
<dbReference type="SUPFAM" id="SSF55347">
    <property type="entry name" value="Glyceraldehyde-3-phosphate dehydrogenase-like, C-terminal domain"/>
    <property type="match status" value="1"/>
</dbReference>
<keyword evidence="2" id="KW-0313">Glucose metabolism</keyword>
<proteinExistence type="predicted"/>
<feature type="domain" description="Glucose-6-phosphate dehydrogenase C-terminal" evidence="6">
    <location>
        <begin position="190"/>
        <end position="472"/>
    </location>
</feature>
<gene>
    <name evidence="7" type="ORF">KUTeg_023878</name>
</gene>
<dbReference type="EMBL" id="JARBDR010000921">
    <property type="protein sequence ID" value="KAJ8299818.1"/>
    <property type="molecule type" value="Genomic_DNA"/>
</dbReference>
<keyword evidence="3" id="KW-0521">NADP</keyword>
<evidence type="ECO:0000259" key="5">
    <source>
        <dbReference type="Pfam" id="PF00479"/>
    </source>
</evidence>
<evidence type="ECO:0000256" key="1">
    <source>
        <dbReference type="ARBA" id="ARBA00004959"/>
    </source>
</evidence>
<name>A0ABQ9E926_TEGGR</name>
<accession>A0ABQ9E926</accession>
<dbReference type="Pfam" id="PF00479">
    <property type="entry name" value="G6PD_N"/>
    <property type="match status" value="1"/>
</dbReference>
<evidence type="ECO:0000256" key="3">
    <source>
        <dbReference type="ARBA" id="ARBA00022857"/>
    </source>
</evidence>
<evidence type="ECO:0000313" key="7">
    <source>
        <dbReference type="EMBL" id="KAJ8299818.1"/>
    </source>
</evidence>
<dbReference type="PANTHER" id="PTHR23429">
    <property type="entry name" value="GLUCOSE-6-PHOSPHATE 1-DEHYDROGENASE G6PD"/>
    <property type="match status" value="1"/>
</dbReference>
<comment type="caution">
    <text evidence="7">The sequence shown here is derived from an EMBL/GenBank/DDBJ whole genome shotgun (WGS) entry which is preliminary data.</text>
</comment>
<dbReference type="PRINTS" id="PR00079">
    <property type="entry name" value="G6PDHDRGNASE"/>
</dbReference>
<organism evidence="7 8">
    <name type="scientific">Tegillarca granosa</name>
    <name type="common">Malaysian cockle</name>
    <name type="synonym">Anadara granosa</name>
    <dbReference type="NCBI Taxonomy" id="220873"/>
    <lineage>
        <taxon>Eukaryota</taxon>
        <taxon>Metazoa</taxon>
        <taxon>Spiralia</taxon>
        <taxon>Lophotrochozoa</taxon>
        <taxon>Mollusca</taxon>
        <taxon>Bivalvia</taxon>
        <taxon>Autobranchia</taxon>
        <taxon>Pteriomorphia</taxon>
        <taxon>Arcoida</taxon>
        <taxon>Arcoidea</taxon>
        <taxon>Arcidae</taxon>
        <taxon>Tegillarca</taxon>
    </lineage>
</organism>
<sequence>MSVISNNDDSDPDSIMFQTDNRHYVVYFASGTVIHSDFSAVESDEGQLALSDILKERITCTKSDKNCVGLKNEFVKNVRYLSLKTSEDFENLSIILDSLNSNETKAWRKGRIFYLAIPPSAYTKTVENLHKCCYQGDEYSWSRVALEKPFGSDKESANNLVHGVAKYFREEEIYLVDHYLAKSVVKQILPFRFSNKDKLEQLLRHQYVDRVEIVMKETIGVKGRIDFYDQYGVVRDVMQNHLTELLALVTMELPRNISNHNSVENNRLHTLKHKSILTGQYSKYLEHAKAEKDNVTSSYFTPTFGATLILVDSYRWKNVPFILVSGKHLDERSSYIRIVFKDREICLSGCNTKRNTTHFFGPKQIIFQIGHGNLPSAGILVSKGLLIPKWPKGITELAITAEDFNEYGQNLNDFTFGIPVKNIEAYSTVIDDMYNGEQKSFVGTKRLLKLWDIWSPIIKETNAKLPRLYKEEKDPMLNFRIVNSGLEFISNPVNIFSDSGSEKYQSRVATSIPGMFLVSLSIDELFRESANTFEKISLAAFEQRGVVNVAFSGGRTPSDFLIHVVRS</sequence>
<dbReference type="Pfam" id="PF02781">
    <property type="entry name" value="G6PD_C"/>
    <property type="match status" value="1"/>
</dbReference>
<evidence type="ECO:0000256" key="4">
    <source>
        <dbReference type="ARBA" id="ARBA00023277"/>
    </source>
</evidence>
<evidence type="ECO:0000256" key="2">
    <source>
        <dbReference type="ARBA" id="ARBA00022526"/>
    </source>
</evidence>
<dbReference type="PANTHER" id="PTHR23429:SF7">
    <property type="entry name" value="GDH_6PGL ENDOPLASMIC BIFUNCTIONAL PROTEIN"/>
    <property type="match status" value="1"/>
</dbReference>
<protein>
    <recommendedName>
        <fullName evidence="9">Glucose-6-phosphate 1-dehydrogenase</fullName>
    </recommendedName>
</protein>
<dbReference type="SUPFAM" id="SSF51735">
    <property type="entry name" value="NAD(P)-binding Rossmann-fold domains"/>
    <property type="match status" value="1"/>
</dbReference>
<evidence type="ECO:0000313" key="8">
    <source>
        <dbReference type="Proteomes" id="UP001217089"/>
    </source>
</evidence>